<dbReference type="PANTHER" id="PTHR42085">
    <property type="entry name" value="F-BOX DOMAIN-CONTAINING PROTEIN"/>
    <property type="match status" value="1"/>
</dbReference>
<protein>
    <submittedName>
        <fullName evidence="1">Uncharacterized protein</fullName>
    </submittedName>
</protein>
<keyword evidence="2" id="KW-1185">Reference proteome</keyword>
<dbReference type="OrthoDB" id="4790878at2759"/>
<proteinExistence type="predicted"/>
<dbReference type="InterPro" id="IPR038883">
    <property type="entry name" value="AN11006-like"/>
</dbReference>
<dbReference type="PANTHER" id="PTHR42085:SF1">
    <property type="entry name" value="F-BOX DOMAIN-CONTAINING PROTEIN"/>
    <property type="match status" value="1"/>
</dbReference>
<dbReference type="RefSeq" id="XP_047758340.1">
    <property type="nucleotide sequence ID" value="XM_047902529.1"/>
</dbReference>
<sequence length="228" mass="26593">MDTSPLGRLAGELRNRIYEYALHEPDGIPFALDTIELISSRDADTKLIRAETYQYHRPAALGVLLSCDSIYNEARGIYYTINFLSLRYHRGTTFNTSVFHDKLSRPCLQISSRDLAAVRDVKVMYGSILDMRYSKSGLESVAVFIMRNMPIANVTFVFWSWRAEHWRENYDKPLPVIQLGTDGLHKTKEQLDRYRSEMAHHWWEARSPARDLKERDMLENFVEALKEL</sequence>
<dbReference type="AlphaFoldDB" id="A0A9Q8LB23"/>
<dbReference type="GeneID" id="71983259"/>
<organism evidence="1 2">
    <name type="scientific">Passalora fulva</name>
    <name type="common">Tomato leaf mold</name>
    <name type="synonym">Cladosporium fulvum</name>
    <dbReference type="NCBI Taxonomy" id="5499"/>
    <lineage>
        <taxon>Eukaryota</taxon>
        <taxon>Fungi</taxon>
        <taxon>Dikarya</taxon>
        <taxon>Ascomycota</taxon>
        <taxon>Pezizomycotina</taxon>
        <taxon>Dothideomycetes</taxon>
        <taxon>Dothideomycetidae</taxon>
        <taxon>Mycosphaerellales</taxon>
        <taxon>Mycosphaerellaceae</taxon>
        <taxon>Fulvia</taxon>
    </lineage>
</organism>
<evidence type="ECO:0000313" key="2">
    <source>
        <dbReference type="Proteomes" id="UP000756132"/>
    </source>
</evidence>
<reference evidence="1" key="1">
    <citation type="submission" date="2021-12" db="EMBL/GenBank/DDBJ databases">
        <authorList>
            <person name="Zaccaron A."/>
            <person name="Stergiopoulos I."/>
        </authorList>
    </citation>
    <scope>NUCLEOTIDE SEQUENCE</scope>
    <source>
        <strain evidence="1">Race5_Kim</strain>
    </source>
</reference>
<dbReference type="Proteomes" id="UP000756132">
    <property type="component" value="Chromosome 2"/>
</dbReference>
<accession>A0A9Q8LB23</accession>
<dbReference type="EMBL" id="CP090164">
    <property type="protein sequence ID" value="UJO13974.1"/>
    <property type="molecule type" value="Genomic_DNA"/>
</dbReference>
<gene>
    <name evidence="1" type="ORF">CLAFUR5_03381</name>
</gene>
<name>A0A9Q8LB23_PASFU</name>
<reference evidence="1" key="2">
    <citation type="journal article" date="2022" name="Microb. Genom.">
        <title>A chromosome-scale genome assembly of the tomato pathogen Cladosporium fulvum reveals a compartmentalized genome architecture and the presence of a dispensable chromosome.</title>
        <authorList>
            <person name="Zaccaron A.Z."/>
            <person name="Chen L.H."/>
            <person name="Samaras A."/>
            <person name="Stergiopoulos I."/>
        </authorList>
    </citation>
    <scope>NUCLEOTIDE SEQUENCE</scope>
    <source>
        <strain evidence="1">Race5_Kim</strain>
    </source>
</reference>
<evidence type="ECO:0000313" key="1">
    <source>
        <dbReference type="EMBL" id="UJO13974.1"/>
    </source>
</evidence>
<dbReference type="KEGG" id="ffu:CLAFUR5_03381"/>